<accession>A0A8T7M765</accession>
<dbReference type="Proteomes" id="UP001431572">
    <property type="component" value="Chromosome 2"/>
</dbReference>
<sequence length="433" mass="49571">MEATTVSVQKPNKLLEALNRAVDEIWDVPPLCVSPVGRPRPYPLFTFIGPTATDPEKGHVFISNTFDLMLESASFDKEALTLQAAILYYRPGQWIEQYSWNFNLPDLERYIRHAKGEIIQSVLGLWLRHNTSNASYALMSERISQLLRDSSSHSKPDLYKPTLIDLILSLLEDQSLEASEIIQQMIAGAMGIAKPGAVEEPELRKYYPQLFYRLWKEKIFDYSEYKQAIYALPSVIEDFNLAPGNSTVADAYHDLPSDFVAVLKSFRRSLAVELVEKVTQGDEQAAALLKLYNDLHGSEWLLRACAYIEEKKLGHLPPSNRWRTNKSPASAIVKLCMALHDPDEDKGQAIEFLRQYQAKTLLEVLPYAHDFQSWICEALGWQGAAELVRLVEHNITDEDLPRIAKEHFEAIYDTFHYHFPTRRKLLDQFKAQL</sequence>
<dbReference type="AlphaFoldDB" id="A0A8T7M765"/>
<name>A0A8T7M765_9CHLR</name>
<protein>
    <submittedName>
        <fullName evidence="1">Uncharacterized protein</fullName>
    </submittedName>
</protein>
<reference evidence="2" key="2">
    <citation type="journal article" date="2024" name="Nature">
        <title>Anoxygenic phototroph of the Chloroflexota uses a type I reaction centre.</title>
        <authorList>
            <person name="Tsuji J.M."/>
            <person name="Shaw N.A."/>
            <person name="Nagashima S."/>
            <person name="Venkiteswaran J.J."/>
            <person name="Schiff S.L."/>
            <person name="Watanabe T."/>
            <person name="Fukui M."/>
            <person name="Hanada S."/>
            <person name="Tank M."/>
            <person name="Neufeld J.D."/>
        </authorList>
    </citation>
    <scope>NUCLEOTIDE SEQUENCE</scope>
    <source>
        <strain evidence="2">L227-S17</strain>
    </source>
</reference>
<evidence type="ECO:0000313" key="4">
    <source>
        <dbReference type="Proteomes" id="UP001431572"/>
    </source>
</evidence>
<dbReference type="EMBL" id="CP128400">
    <property type="protein sequence ID" value="WJW69864.1"/>
    <property type="molecule type" value="Genomic_DNA"/>
</dbReference>
<evidence type="ECO:0000313" key="3">
    <source>
        <dbReference type="Proteomes" id="UP000521676"/>
    </source>
</evidence>
<reference evidence="1 3" key="1">
    <citation type="submission" date="2020-06" db="EMBL/GenBank/DDBJ databases">
        <title>Anoxygenic phototrophic Chloroflexota member uses a Type I reaction center.</title>
        <authorList>
            <person name="Tsuji J.M."/>
            <person name="Shaw N.A."/>
            <person name="Nagashima S."/>
            <person name="Venkiteswaran J."/>
            <person name="Schiff S.L."/>
            <person name="Hanada S."/>
            <person name="Tank M."/>
            <person name="Neufeld J.D."/>
        </authorList>
    </citation>
    <scope>NUCLEOTIDE SEQUENCE [LARGE SCALE GENOMIC DNA]</scope>
    <source>
        <strain evidence="1">L227-S17</strain>
    </source>
</reference>
<dbReference type="Proteomes" id="UP000521676">
    <property type="component" value="Unassembled WGS sequence"/>
</dbReference>
<evidence type="ECO:0000313" key="2">
    <source>
        <dbReference type="EMBL" id="WJW69864.1"/>
    </source>
</evidence>
<keyword evidence="4" id="KW-1185">Reference proteome</keyword>
<proteinExistence type="predicted"/>
<evidence type="ECO:0000313" key="1">
    <source>
        <dbReference type="EMBL" id="NWJ47959.1"/>
    </source>
</evidence>
<gene>
    <name evidence="1" type="ORF">HXX08_19060</name>
    <name evidence="2" type="ORF">OZ401_003494</name>
</gene>
<dbReference type="RefSeq" id="WP_341471736.1">
    <property type="nucleotide sequence ID" value="NZ_CP128400.1"/>
</dbReference>
<organism evidence="1 3">
    <name type="scientific">Candidatus Chlorohelix allophototropha</name>
    <dbReference type="NCBI Taxonomy" id="3003348"/>
    <lineage>
        <taxon>Bacteria</taxon>
        <taxon>Bacillati</taxon>
        <taxon>Chloroflexota</taxon>
        <taxon>Chloroflexia</taxon>
        <taxon>Candidatus Chloroheliales</taxon>
        <taxon>Candidatus Chloroheliaceae</taxon>
        <taxon>Candidatus Chlorohelix</taxon>
    </lineage>
</organism>
<dbReference type="EMBL" id="JACATZ010000003">
    <property type="protein sequence ID" value="NWJ47959.1"/>
    <property type="molecule type" value="Genomic_DNA"/>
</dbReference>